<evidence type="ECO:0000313" key="1">
    <source>
        <dbReference type="EMBL" id="GHO99754.1"/>
    </source>
</evidence>
<dbReference type="RefSeq" id="WP_220210381.1">
    <property type="nucleotide sequence ID" value="NZ_BNJK01000002.1"/>
</dbReference>
<evidence type="ECO:0008006" key="3">
    <source>
        <dbReference type="Google" id="ProtNLM"/>
    </source>
</evidence>
<dbReference type="EMBL" id="BNJK01000002">
    <property type="protein sequence ID" value="GHO99754.1"/>
    <property type="molecule type" value="Genomic_DNA"/>
</dbReference>
<dbReference type="Gene3D" id="3.50.50.60">
    <property type="entry name" value="FAD/NAD(P)-binding domain"/>
    <property type="match status" value="1"/>
</dbReference>
<comment type="caution">
    <text evidence="1">The sequence shown here is derived from an EMBL/GenBank/DDBJ whole genome shotgun (WGS) entry which is preliminary data.</text>
</comment>
<dbReference type="Proteomes" id="UP000597444">
    <property type="component" value="Unassembled WGS sequence"/>
</dbReference>
<dbReference type="AlphaFoldDB" id="A0A8J3IXK4"/>
<sequence>MTQTGLTSHQCLSLVIGAGIAGLLAARALSEHYEQVQIVERDILPEHPEYRAGTPQSFHLHRLISRGRTVLEVLFPNLISELLERGAASTANKGMHFVNQFGQFTIYDPTEYAST</sequence>
<keyword evidence="2" id="KW-1185">Reference proteome</keyword>
<gene>
    <name evidence="1" type="ORF">KSF_098020</name>
</gene>
<protein>
    <recommendedName>
        <fullName evidence="3">FAD-binding domain-containing protein</fullName>
    </recommendedName>
</protein>
<accession>A0A8J3IXK4</accession>
<proteinExistence type="predicted"/>
<dbReference type="SUPFAM" id="SSF51971">
    <property type="entry name" value="Nucleotide-binding domain"/>
    <property type="match status" value="1"/>
</dbReference>
<evidence type="ECO:0000313" key="2">
    <source>
        <dbReference type="Proteomes" id="UP000597444"/>
    </source>
</evidence>
<name>A0A8J3IXK4_9CHLR</name>
<reference evidence="1" key="1">
    <citation type="submission" date="2020-10" db="EMBL/GenBank/DDBJ databases">
        <title>Taxonomic study of unclassified bacteria belonging to the class Ktedonobacteria.</title>
        <authorList>
            <person name="Yabe S."/>
            <person name="Wang C.M."/>
            <person name="Zheng Y."/>
            <person name="Sakai Y."/>
            <person name="Cavaletti L."/>
            <person name="Monciardini P."/>
            <person name="Donadio S."/>
        </authorList>
    </citation>
    <scope>NUCLEOTIDE SEQUENCE</scope>
    <source>
        <strain evidence="1">ID150040</strain>
    </source>
</reference>
<dbReference type="Pfam" id="PF13450">
    <property type="entry name" value="NAD_binding_8"/>
    <property type="match status" value="1"/>
</dbReference>
<organism evidence="1 2">
    <name type="scientific">Reticulibacter mediterranei</name>
    <dbReference type="NCBI Taxonomy" id="2778369"/>
    <lineage>
        <taxon>Bacteria</taxon>
        <taxon>Bacillati</taxon>
        <taxon>Chloroflexota</taxon>
        <taxon>Ktedonobacteria</taxon>
        <taxon>Ktedonobacterales</taxon>
        <taxon>Reticulibacteraceae</taxon>
        <taxon>Reticulibacter</taxon>
    </lineage>
</organism>
<dbReference type="InterPro" id="IPR036188">
    <property type="entry name" value="FAD/NAD-bd_sf"/>
</dbReference>